<keyword evidence="5" id="KW-0046">Antibiotic resistance</keyword>
<comment type="subcellular location">
    <subcellularLocation>
        <location evidence="1">Cell membrane</location>
        <topology evidence="1">Peripheral membrane protein</topology>
    </subcellularLocation>
</comment>
<dbReference type="EMBL" id="JAUQUB010000001">
    <property type="protein sequence ID" value="MDO7881398.1"/>
    <property type="molecule type" value="Genomic_DNA"/>
</dbReference>
<name>A0ABT9BK48_9MICO</name>
<evidence type="ECO:0000313" key="7">
    <source>
        <dbReference type="EMBL" id="MDO7881398.1"/>
    </source>
</evidence>
<dbReference type="PROSITE" id="PS50893">
    <property type="entry name" value="ABC_TRANSPORTER_2"/>
    <property type="match status" value="1"/>
</dbReference>
<evidence type="ECO:0000256" key="5">
    <source>
        <dbReference type="ARBA" id="ARBA00023251"/>
    </source>
</evidence>
<evidence type="ECO:0000313" key="8">
    <source>
        <dbReference type="Proteomes" id="UP001241072"/>
    </source>
</evidence>
<proteinExistence type="predicted"/>
<keyword evidence="2" id="KW-0813">Transport</keyword>
<dbReference type="InterPro" id="IPR003439">
    <property type="entry name" value="ABC_transporter-like_ATP-bd"/>
</dbReference>
<keyword evidence="4 7" id="KW-0067">ATP-binding</keyword>
<dbReference type="InterPro" id="IPR027417">
    <property type="entry name" value="P-loop_NTPase"/>
</dbReference>
<dbReference type="InterPro" id="IPR003593">
    <property type="entry name" value="AAA+_ATPase"/>
</dbReference>
<dbReference type="GO" id="GO:0005524">
    <property type="term" value="F:ATP binding"/>
    <property type="evidence" value="ECO:0007669"/>
    <property type="project" value="UniProtKB-KW"/>
</dbReference>
<dbReference type="PROSITE" id="PS00211">
    <property type="entry name" value="ABC_TRANSPORTER_1"/>
    <property type="match status" value="1"/>
</dbReference>
<reference evidence="7 8" key="1">
    <citation type="submission" date="2023-07" db="EMBL/GenBank/DDBJ databases">
        <title>Protaetiibacter sp. nov WY-16 isolated from soil.</title>
        <authorList>
            <person name="Liu B."/>
            <person name="Wan Y."/>
        </authorList>
    </citation>
    <scope>NUCLEOTIDE SEQUENCE [LARGE SCALE GENOMIC DNA]</scope>
    <source>
        <strain evidence="7 8">WY-16</strain>
    </source>
</reference>
<protein>
    <submittedName>
        <fullName evidence="7">ABC transporter ATP-binding protein</fullName>
    </submittedName>
</protein>
<dbReference type="PANTHER" id="PTHR42711">
    <property type="entry name" value="ABC TRANSPORTER ATP-BINDING PROTEIN"/>
    <property type="match status" value="1"/>
</dbReference>
<gene>
    <name evidence="7" type="ORF">Q5716_04065</name>
</gene>
<dbReference type="SUPFAM" id="SSF52540">
    <property type="entry name" value="P-loop containing nucleoside triphosphate hydrolases"/>
    <property type="match status" value="1"/>
</dbReference>
<dbReference type="Proteomes" id="UP001241072">
    <property type="component" value="Unassembled WGS sequence"/>
</dbReference>
<keyword evidence="3" id="KW-0547">Nucleotide-binding</keyword>
<comment type="caution">
    <text evidence="7">The sequence shown here is derived from an EMBL/GenBank/DDBJ whole genome shotgun (WGS) entry which is preliminary data.</text>
</comment>
<evidence type="ECO:0000256" key="1">
    <source>
        <dbReference type="ARBA" id="ARBA00004202"/>
    </source>
</evidence>
<feature type="domain" description="ABC transporter" evidence="6">
    <location>
        <begin position="7"/>
        <end position="231"/>
    </location>
</feature>
<dbReference type="InterPro" id="IPR017871">
    <property type="entry name" value="ABC_transporter-like_CS"/>
</dbReference>
<dbReference type="InterPro" id="IPR050763">
    <property type="entry name" value="ABC_transporter_ATP-binding"/>
</dbReference>
<dbReference type="CDD" id="cd03230">
    <property type="entry name" value="ABC_DR_subfamily_A"/>
    <property type="match status" value="1"/>
</dbReference>
<evidence type="ECO:0000256" key="2">
    <source>
        <dbReference type="ARBA" id="ARBA00022448"/>
    </source>
</evidence>
<organism evidence="7 8">
    <name type="scientific">Antiquaquibacter soli</name>
    <dbReference type="NCBI Taxonomy" id="3064523"/>
    <lineage>
        <taxon>Bacteria</taxon>
        <taxon>Bacillati</taxon>
        <taxon>Actinomycetota</taxon>
        <taxon>Actinomycetes</taxon>
        <taxon>Micrococcales</taxon>
        <taxon>Microbacteriaceae</taxon>
        <taxon>Antiquaquibacter</taxon>
    </lineage>
</organism>
<dbReference type="Pfam" id="PF00005">
    <property type="entry name" value="ABC_tran"/>
    <property type="match status" value="1"/>
</dbReference>
<evidence type="ECO:0000256" key="3">
    <source>
        <dbReference type="ARBA" id="ARBA00022741"/>
    </source>
</evidence>
<dbReference type="PANTHER" id="PTHR42711:SF16">
    <property type="entry name" value="ABC TRANSPORTER ATP-BINDING PROTEIN"/>
    <property type="match status" value="1"/>
</dbReference>
<dbReference type="RefSeq" id="WP_305001808.1">
    <property type="nucleotide sequence ID" value="NZ_JAUQUB010000001.1"/>
</dbReference>
<accession>A0ABT9BK48</accession>
<keyword evidence="8" id="KW-1185">Reference proteome</keyword>
<dbReference type="SMART" id="SM00382">
    <property type="entry name" value="AAA"/>
    <property type="match status" value="1"/>
</dbReference>
<evidence type="ECO:0000259" key="6">
    <source>
        <dbReference type="PROSITE" id="PS50893"/>
    </source>
</evidence>
<sequence>MTSTAIVETTDFSYSYGAFTAVQSLSLTVREGELYALLGTNGAGKTTTLETLEGHRRPTSGSVRVLGGDPADRSRIRPRMGVMLQEAGFAGDLTVRETVELTGAISGRIDSADRVLDDVGLAAKSDVRVGQLSGGEKRRLDFASAVWGTPELLFLDEPTTGLDPSARDALWSVVRSLREDGVTIILTTHYLEEAQENADRIGLMHRGVLQREGTLEELVRDEVSRITFVAPPGRELPVPPTSTENGVVTIETKHLQRDLTALLSWADRESIRLDRLAATNSSLADVFRSLAD</sequence>
<dbReference type="Gene3D" id="3.40.50.300">
    <property type="entry name" value="P-loop containing nucleotide triphosphate hydrolases"/>
    <property type="match status" value="1"/>
</dbReference>
<evidence type="ECO:0000256" key="4">
    <source>
        <dbReference type="ARBA" id="ARBA00022840"/>
    </source>
</evidence>